<gene>
    <name evidence="1" type="ORF">SAMN05421668_12122</name>
</gene>
<dbReference type="EMBL" id="FPAI01000021">
    <property type="protein sequence ID" value="SFS95741.1"/>
    <property type="molecule type" value="Genomic_DNA"/>
</dbReference>
<proteinExistence type="predicted"/>
<evidence type="ECO:0000313" key="1">
    <source>
        <dbReference type="EMBL" id="SFS95741.1"/>
    </source>
</evidence>
<organism evidence="1 2">
    <name type="scientific">Halolactibacillus miurensis</name>
    <dbReference type="NCBI Taxonomy" id="306541"/>
    <lineage>
        <taxon>Bacteria</taxon>
        <taxon>Bacillati</taxon>
        <taxon>Bacillota</taxon>
        <taxon>Bacilli</taxon>
        <taxon>Bacillales</taxon>
        <taxon>Bacillaceae</taxon>
        <taxon>Halolactibacillus</taxon>
    </lineage>
</organism>
<reference evidence="1 2" key="1">
    <citation type="submission" date="2016-10" db="EMBL/GenBank/DDBJ databases">
        <authorList>
            <person name="de Groot N.N."/>
        </authorList>
    </citation>
    <scope>NUCLEOTIDE SEQUENCE [LARGE SCALE GENOMIC DNA]</scope>
    <source>
        <strain evidence="1 2">DSM 17074</strain>
    </source>
</reference>
<sequence>MAHFVEDKEKLVHMLNIMILKGDKRSKEKK</sequence>
<protein>
    <submittedName>
        <fullName evidence="1">Uncharacterized protein</fullName>
    </submittedName>
</protein>
<dbReference type="AlphaFoldDB" id="A0A1I6U2U5"/>
<name>A0A1I6U2U5_9BACI</name>
<accession>A0A1I6U2U5</accession>
<evidence type="ECO:0000313" key="2">
    <source>
        <dbReference type="Proteomes" id="UP000199139"/>
    </source>
</evidence>
<dbReference type="Proteomes" id="UP000199139">
    <property type="component" value="Unassembled WGS sequence"/>
</dbReference>